<feature type="non-terminal residue" evidence="1">
    <location>
        <position position="1"/>
    </location>
</feature>
<gene>
    <name evidence="1" type="ORF">CPB83DRAFT_725251</name>
</gene>
<organism evidence="1 2">
    <name type="scientific">Crepidotus variabilis</name>
    <dbReference type="NCBI Taxonomy" id="179855"/>
    <lineage>
        <taxon>Eukaryota</taxon>
        <taxon>Fungi</taxon>
        <taxon>Dikarya</taxon>
        <taxon>Basidiomycota</taxon>
        <taxon>Agaricomycotina</taxon>
        <taxon>Agaricomycetes</taxon>
        <taxon>Agaricomycetidae</taxon>
        <taxon>Agaricales</taxon>
        <taxon>Agaricineae</taxon>
        <taxon>Crepidotaceae</taxon>
        <taxon>Crepidotus</taxon>
    </lineage>
</organism>
<feature type="non-terminal residue" evidence="1">
    <location>
        <position position="119"/>
    </location>
</feature>
<dbReference type="Proteomes" id="UP000807306">
    <property type="component" value="Unassembled WGS sequence"/>
</dbReference>
<dbReference type="EMBL" id="MU157857">
    <property type="protein sequence ID" value="KAF9527954.1"/>
    <property type="molecule type" value="Genomic_DNA"/>
</dbReference>
<dbReference type="OrthoDB" id="2686356at2759"/>
<proteinExistence type="predicted"/>
<evidence type="ECO:0000313" key="1">
    <source>
        <dbReference type="EMBL" id="KAF9527954.1"/>
    </source>
</evidence>
<reference evidence="1" key="1">
    <citation type="submission" date="2020-11" db="EMBL/GenBank/DDBJ databases">
        <authorList>
            <consortium name="DOE Joint Genome Institute"/>
            <person name="Ahrendt S."/>
            <person name="Riley R."/>
            <person name="Andreopoulos W."/>
            <person name="Labutti K."/>
            <person name="Pangilinan J."/>
            <person name="Ruiz-Duenas F.J."/>
            <person name="Barrasa J.M."/>
            <person name="Sanchez-Garcia M."/>
            <person name="Camarero S."/>
            <person name="Miyauchi S."/>
            <person name="Serrano A."/>
            <person name="Linde D."/>
            <person name="Babiker R."/>
            <person name="Drula E."/>
            <person name="Ayuso-Fernandez I."/>
            <person name="Pacheco R."/>
            <person name="Padilla G."/>
            <person name="Ferreira P."/>
            <person name="Barriuso J."/>
            <person name="Kellner H."/>
            <person name="Castanera R."/>
            <person name="Alfaro M."/>
            <person name="Ramirez L."/>
            <person name="Pisabarro A.G."/>
            <person name="Kuo A."/>
            <person name="Tritt A."/>
            <person name="Lipzen A."/>
            <person name="He G."/>
            <person name="Yan M."/>
            <person name="Ng V."/>
            <person name="Cullen D."/>
            <person name="Martin F."/>
            <person name="Rosso M.-N."/>
            <person name="Henrissat B."/>
            <person name="Hibbett D."/>
            <person name="Martinez A.T."/>
            <person name="Grigoriev I.V."/>
        </authorList>
    </citation>
    <scope>NUCLEOTIDE SEQUENCE</scope>
    <source>
        <strain evidence="1">CBS 506.95</strain>
    </source>
</reference>
<evidence type="ECO:0000313" key="2">
    <source>
        <dbReference type="Proteomes" id="UP000807306"/>
    </source>
</evidence>
<keyword evidence="2" id="KW-1185">Reference proteome</keyword>
<comment type="caution">
    <text evidence="1">The sequence shown here is derived from an EMBL/GenBank/DDBJ whole genome shotgun (WGS) entry which is preliminary data.</text>
</comment>
<dbReference type="AlphaFoldDB" id="A0A9P6EFA2"/>
<protein>
    <submittedName>
        <fullName evidence="1">Uncharacterized protein</fullName>
    </submittedName>
</protein>
<sequence>PEVVPGEGLPSLKSLGLTSKDLYNMKPEFFNSSIETRSKHFDNSCNPYSTGNFDDAIACYNYLVRIGHWSCLVTPTGRSKFCVSGDAAIQGYNFRSDGNSVSSPCSYVALAAQWVLTHC</sequence>
<name>A0A9P6EFA2_9AGAR</name>
<accession>A0A9P6EFA2</accession>